<dbReference type="PANTHER" id="PTHR20275">
    <property type="entry name" value="NAD KINASE"/>
    <property type="match status" value="1"/>
</dbReference>
<evidence type="ECO:0000256" key="4">
    <source>
        <dbReference type="ARBA" id="ARBA00022840"/>
    </source>
</evidence>
<dbReference type="EMBL" id="CP054490">
    <property type="protein sequence ID" value="QKQ24556.1"/>
    <property type="molecule type" value="Genomic_DNA"/>
</dbReference>
<keyword evidence="6 8" id="KW-0520">NAD</keyword>
<comment type="function">
    <text evidence="8">Involved in the regulation of the intracellular balance of NAD and NADP, and is a key enzyme in the biosynthesis of NADP. Catalyzes specifically the phosphorylation on 2'-hydroxyl of the adenosine moiety of NAD to yield NADP.</text>
</comment>
<keyword evidence="4 8" id="KW-0067">ATP-binding</keyword>
<keyword evidence="3 8" id="KW-0418">Kinase</keyword>
<feature type="binding site" evidence="8">
    <location>
        <begin position="128"/>
        <end position="129"/>
    </location>
    <ligand>
        <name>NAD(+)</name>
        <dbReference type="ChEBI" id="CHEBI:57540"/>
    </ligand>
</feature>
<dbReference type="GO" id="GO:0006741">
    <property type="term" value="P:NADP+ biosynthetic process"/>
    <property type="evidence" value="ECO:0007669"/>
    <property type="project" value="UniProtKB-UniRule"/>
</dbReference>
<comment type="similarity">
    <text evidence="8">Belongs to the NAD kinase family.</text>
</comment>
<comment type="cofactor">
    <cofactor evidence="8">
        <name>a divalent metal cation</name>
        <dbReference type="ChEBI" id="CHEBI:60240"/>
    </cofactor>
</comment>
<dbReference type="Gene3D" id="3.40.50.10330">
    <property type="entry name" value="Probable inorganic polyphosphate/atp-NAD kinase, domain 1"/>
    <property type="match status" value="1"/>
</dbReference>
<comment type="caution">
    <text evidence="8">Lacks conserved residue(s) required for the propagation of feature annotation.</text>
</comment>
<feature type="binding site" evidence="8">
    <location>
        <position position="228"/>
    </location>
    <ligand>
        <name>NAD(+)</name>
        <dbReference type="ChEBI" id="CHEBI:57540"/>
    </ligand>
</feature>
<keyword evidence="10" id="KW-1185">Reference proteome</keyword>
<dbReference type="Gene3D" id="2.60.200.30">
    <property type="entry name" value="Probable inorganic polyphosphate/atp-NAD kinase, domain 2"/>
    <property type="match status" value="1"/>
</dbReference>
<comment type="subcellular location">
    <subcellularLocation>
        <location evidence="8">Cytoplasm</location>
    </subcellularLocation>
</comment>
<accession>A0A6N0HQF7</accession>
<feature type="binding site" evidence="8">
    <location>
        <position position="156"/>
    </location>
    <ligand>
        <name>NAD(+)</name>
        <dbReference type="ChEBI" id="CHEBI:57540"/>
    </ligand>
</feature>
<protein>
    <recommendedName>
        <fullName evidence="8">NAD kinase</fullName>
        <ecNumber evidence="8">2.7.1.23</ecNumber>
    </recommendedName>
    <alternativeName>
        <fullName evidence="8">ATP-dependent NAD kinase</fullName>
    </alternativeName>
</protein>
<evidence type="ECO:0000313" key="10">
    <source>
        <dbReference type="Proteomes" id="UP000509429"/>
    </source>
</evidence>
<dbReference type="KEGG" id="reo:HUE58_05480"/>
<evidence type="ECO:0000256" key="6">
    <source>
        <dbReference type="ARBA" id="ARBA00023027"/>
    </source>
</evidence>
<dbReference type="AlphaFoldDB" id="A0A6N0HQF7"/>
<feature type="binding site" evidence="8">
    <location>
        <begin position="169"/>
        <end position="174"/>
    </location>
    <ligand>
        <name>NAD(+)</name>
        <dbReference type="ChEBI" id="CHEBI:57540"/>
    </ligand>
</feature>
<organism evidence="9 10">
    <name type="scientific">Candidatus Ruthia endofausta</name>
    <dbReference type="NCBI Taxonomy" id="2738852"/>
    <lineage>
        <taxon>Bacteria</taxon>
        <taxon>Pseudomonadati</taxon>
        <taxon>Pseudomonadota</taxon>
        <taxon>Gammaproteobacteria</taxon>
        <taxon>Candidatus Pseudothioglobaceae</taxon>
        <taxon>Candidatus Ruthturnera</taxon>
    </lineage>
</organism>
<dbReference type="Proteomes" id="UP000509429">
    <property type="component" value="Chromosome"/>
</dbReference>
<gene>
    <name evidence="8" type="primary">nadK</name>
    <name evidence="9" type="ORF">HUE58_05480</name>
</gene>
<dbReference type="PANTHER" id="PTHR20275:SF0">
    <property type="entry name" value="NAD KINASE"/>
    <property type="match status" value="1"/>
</dbReference>
<dbReference type="InterPro" id="IPR017438">
    <property type="entry name" value="ATP-NAD_kinase_N"/>
</dbReference>
<proteinExistence type="inferred from homology"/>
<feature type="binding site" evidence="8">
    <location>
        <begin position="54"/>
        <end position="55"/>
    </location>
    <ligand>
        <name>NAD(+)</name>
        <dbReference type="ChEBI" id="CHEBI:57540"/>
    </ligand>
</feature>
<dbReference type="EC" id="2.7.1.23" evidence="8"/>
<evidence type="ECO:0000256" key="1">
    <source>
        <dbReference type="ARBA" id="ARBA00022679"/>
    </source>
</evidence>
<evidence type="ECO:0000256" key="7">
    <source>
        <dbReference type="ARBA" id="ARBA00047925"/>
    </source>
</evidence>
<feature type="binding site" evidence="8">
    <location>
        <position position="139"/>
    </location>
    <ligand>
        <name>NAD(+)</name>
        <dbReference type="ChEBI" id="CHEBI:57540"/>
    </ligand>
</feature>
<dbReference type="GO" id="GO:0051287">
    <property type="term" value="F:NAD binding"/>
    <property type="evidence" value="ECO:0007669"/>
    <property type="project" value="UniProtKB-ARBA"/>
</dbReference>
<dbReference type="GO" id="GO:0019674">
    <property type="term" value="P:NAD+ metabolic process"/>
    <property type="evidence" value="ECO:0007669"/>
    <property type="project" value="InterPro"/>
</dbReference>
<dbReference type="RefSeq" id="WP_174605992.1">
    <property type="nucleotide sequence ID" value="NZ_CP054490.1"/>
</dbReference>
<dbReference type="InterPro" id="IPR017437">
    <property type="entry name" value="ATP-NAD_kinase_PpnK-typ_C"/>
</dbReference>
<evidence type="ECO:0000313" key="9">
    <source>
        <dbReference type="EMBL" id="QKQ24556.1"/>
    </source>
</evidence>
<dbReference type="GO" id="GO:0005524">
    <property type="term" value="F:ATP binding"/>
    <property type="evidence" value="ECO:0007669"/>
    <property type="project" value="UniProtKB-KW"/>
</dbReference>
<evidence type="ECO:0000256" key="5">
    <source>
        <dbReference type="ARBA" id="ARBA00022857"/>
    </source>
</evidence>
<dbReference type="GO" id="GO:0003951">
    <property type="term" value="F:NAD+ kinase activity"/>
    <property type="evidence" value="ECO:0007669"/>
    <property type="project" value="UniProtKB-UniRule"/>
</dbReference>
<reference evidence="9 10" key="1">
    <citation type="submission" date="2020-05" db="EMBL/GenBank/DDBJ databases">
        <title>Horizontal transmission and recombination maintain forever young bacterial symbiont genomes.</title>
        <authorList>
            <person name="Russell S.L."/>
            <person name="Pepper-Tunick E."/>
            <person name="Svedberg J."/>
            <person name="Byrne A."/>
            <person name="Ruelas Castillo J."/>
            <person name="Vollmers C."/>
            <person name="Beinart R.A."/>
            <person name="Corbett-Detig R."/>
        </authorList>
    </citation>
    <scope>NUCLEOTIDE SEQUENCE [LARGE SCALE GENOMIC DNA]</scope>
    <source>
        <strain evidence="9">JDF_Ridge</strain>
    </source>
</reference>
<dbReference type="Pfam" id="PF01513">
    <property type="entry name" value="NAD_kinase"/>
    <property type="match status" value="1"/>
</dbReference>
<dbReference type="FunFam" id="2.60.200.30:FF:000009">
    <property type="entry name" value="Poly(P)/ATP NAD kinase"/>
    <property type="match status" value="1"/>
</dbReference>
<dbReference type="GO" id="GO:0046872">
    <property type="term" value="F:metal ion binding"/>
    <property type="evidence" value="ECO:0007669"/>
    <property type="project" value="UniProtKB-UniRule"/>
</dbReference>
<keyword evidence="2 8" id="KW-0547">Nucleotide-binding</keyword>
<dbReference type="SUPFAM" id="SSF111331">
    <property type="entry name" value="NAD kinase/diacylglycerol kinase-like"/>
    <property type="match status" value="1"/>
</dbReference>
<sequence>MFNTIGIITKPNDSVSEDTAIELREFLSTQGVSMVFDDKSIAQQADLIIVLGGDGSLLSTARSFVDNNIPILGINLGRLGFLADVPLTDMLDIVSEVLNGKYTKEKRCLLSCQIERNNEALDNFLALNDVVIHRKEHLKMVEFDVYIDDKFVNNQRADGLIITTPTGSTAYALSSGGPIMHPGVNVIGLVSICPHTMSHRPLLVSGDSEVVIQVKDSDNGAIVSFDGQTSVAIKAGQDIRVRQHSSLIHLLHPKDYDYFEIIRSKLHWSRKL</sequence>
<keyword evidence="1 8" id="KW-0808">Transferase</keyword>
<keyword evidence="8" id="KW-0963">Cytoplasm</keyword>
<evidence type="ECO:0000256" key="8">
    <source>
        <dbReference type="HAMAP-Rule" id="MF_00361"/>
    </source>
</evidence>
<keyword evidence="5 8" id="KW-0521">NADP</keyword>
<dbReference type="Pfam" id="PF20143">
    <property type="entry name" value="NAD_kinase_C"/>
    <property type="match status" value="1"/>
</dbReference>
<dbReference type="NCBIfam" id="NF002306">
    <property type="entry name" value="PRK01231.1"/>
    <property type="match status" value="1"/>
</dbReference>
<comment type="catalytic activity">
    <reaction evidence="7 8">
        <text>NAD(+) + ATP = ADP + NADP(+) + H(+)</text>
        <dbReference type="Rhea" id="RHEA:18629"/>
        <dbReference type="ChEBI" id="CHEBI:15378"/>
        <dbReference type="ChEBI" id="CHEBI:30616"/>
        <dbReference type="ChEBI" id="CHEBI:57540"/>
        <dbReference type="ChEBI" id="CHEBI:58349"/>
        <dbReference type="ChEBI" id="CHEBI:456216"/>
        <dbReference type="EC" id="2.7.1.23"/>
    </reaction>
</comment>
<dbReference type="InterPro" id="IPR016064">
    <property type="entry name" value="NAD/diacylglycerol_kinase_sf"/>
</dbReference>
<evidence type="ECO:0000256" key="2">
    <source>
        <dbReference type="ARBA" id="ARBA00022741"/>
    </source>
</evidence>
<dbReference type="HAMAP" id="MF_00361">
    <property type="entry name" value="NAD_kinase"/>
    <property type="match status" value="1"/>
</dbReference>
<feature type="binding site" evidence="8">
    <location>
        <position position="158"/>
    </location>
    <ligand>
        <name>NAD(+)</name>
        <dbReference type="ChEBI" id="CHEBI:57540"/>
    </ligand>
</feature>
<dbReference type="InterPro" id="IPR002504">
    <property type="entry name" value="NADK"/>
</dbReference>
<name>A0A6N0HQF7_9GAMM</name>
<dbReference type="GO" id="GO:0005737">
    <property type="term" value="C:cytoplasm"/>
    <property type="evidence" value="ECO:0007669"/>
    <property type="project" value="UniProtKB-SubCell"/>
</dbReference>
<evidence type="ECO:0000256" key="3">
    <source>
        <dbReference type="ARBA" id="ARBA00022777"/>
    </source>
</evidence>
<feature type="active site" description="Proton acceptor" evidence="8">
    <location>
        <position position="54"/>
    </location>
</feature>